<organism evidence="9 10">
    <name type="scientific">Aspergillus terreus (strain NIH 2624 / FGSC A1156)</name>
    <dbReference type="NCBI Taxonomy" id="341663"/>
    <lineage>
        <taxon>Eukaryota</taxon>
        <taxon>Fungi</taxon>
        <taxon>Dikarya</taxon>
        <taxon>Ascomycota</taxon>
        <taxon>Pezizomycotina</taxon>
        <taxon>Eurotiomycetes</taxon>
        <taxon>Eurotiomycetidae</taxon>
        <taxon>Eurotiales</taxon>
        <taxon>Aspergillaceae</taxon>
        <taxon>Aspergillus</taxon>
        <taxon>Aspergillus subgen. Circumdati</taxon>
    </lineage>
</organism>
<dbReference type="OrthoDB" id="392571at2759"/>
<feature type="compositionally biased region" description="Low complexity" evidence="8">
    <location>
        <begin position="65"/>
        <end position="82"/>
    </location>
</feature>
<comment type="similarity">
    <text evidence="2 7">Belongs to the group II decarboxylase family.</text>
</comment>
<evidence type="ECO:0000256" key="6">
    <source>
        <dbReference type="PIRSR" id="PIRSR602129-50"/>
    </source>
</evidence>
<evidence type="ECO:0000256" key="3">
    <source>
        <dbReference type="ARBA" id="ARBA00022793"/>
    </source>
</evidence>
<dbReference type="HOGENOM" id="CLU_011856_0_0_1"/>
<keyword evidence="5 7" id="KW-0456">Lyase</keyword>
<dbReference type="GO" id="GO:0005737">
    <property type="term" value="C:cytoplasm"/>
    <property type="evidence" value="ECO:0007669"/>
    <property type="project" value="TreeGrafter"/>
</dbReference>
<dbReference type="Gene3D" id="3.90.1150.170">
    <property type="match status" value="1"/>
</dbReference>
<dbReference type="GO" id="GO:0030170">
    <property type="term" value="F:pyridoxal phosphate binding"/>
    <property type="evidence" value="ECO:0007669"/>
    <property type="project" value="InterPro"/>
</dbReference>
<reference evidence="10" key="1">
    <citation type="submission" date="2005-09" db="EMBL/GenBank/DDBJ databases">
        <title>Annotation of the Aspergillus terreus NIH2624 genome.</title>
        <authorList>
            <person name="Birren B.W."/>
            <person name="Lander E.S."/>
            <person name="Galagan J.E."/>
            <person name="Nusbaum C."/>
            <person name="Devon K."/>
            <person name="Henn M."/>
            <person name="Ma L.-J."/>
            <person name="Jaffe D.B."/>
            <person name="Butler J."/>
            <person name="Alvarez P."/>
            <person name="Gnerre S."/>
            <person name="Grabherr M."/>
            <person name="Kleber M."/>
            <person name="Mauceli E.W."/>
            <person name="Brockman W."/>
            <person name="Rounsley S."/>
            <person name="Young S.K."/>
            <person name="LaButti K."/>
            <person name="Pushparaj V."/>
            <person name="DeCaprio D."/>
            <person name="Crawford M."/>
            <person name="Koehrsen M."/>
            <person name="Engels R."/>
            <person name="Montgomery P."/>
            <person name="Pearson M."/>
            <person name="Howarth C."/>
            <person name="Larson L."/>
            <person name="Luoma S."/>
            <person name="White J."/>
            <person name="Alvarado L."/>
            <person name="Kodira C.D."/>
            <person name="Zeng Q."/>
            <person name="Oleary S."/>
            <person name="Yandava C."/>
            <person name="Denning D.W."/>
            <person name="Nierman W.C."/>
            <person name="Milne T."/>
            <person name="Madden K."/>
        </authorList>
    </citation>
    <scope>NUCLEOTIDE SEQUENCE [LARGE SCALE GENOMIC DNA]</scope>
    <source>
        <strain evidence="10">NIH 2624 / FGSC A1156</strain>
    </source>
</reference>
<comment type="cofactor">
    <cofactor evidence="1 6 7">
        <name>pyridoxal 5'-phosphate</name>
        <dbReference type="ChEBI" id="CHEBI:597326"/>
    </cofactor>
</comment>
<evidence type="ECO:0000256" key="1">
    <source>
        <dbReference type="ARBA" id="ARBA00001933"/>
    </source>
</evidence>
<evidence type="ECO:0000256" key="8">
    <source>
        <dbReference type="SAM" id="MobiDB-lite"/>
    </source>
</evidence>
<evidence type="ECO:0008006" key="11">
    <source>
        <dbReference type="Google" id="ProtNLM"/>
    </source>
</evidence>
<keyword evidence="3" id="KW-0210">Decarboxylase</keyword>
<evidence type="ECO:0000313" key="9">
    <source>
        <dbReference type="EMBL" id="EAU35092.1"/>
    </source>
</evidence>
<dbReference type="Gene3D" id="3.40.640.10">
    <property type="entry name" value="Type I PLP-dependent aspartate aminotransferase-like (Major domain)"/>
    <property type="match status" value="1"/>
</dbReference>
<protein>
    <recommendedName>
        <fullName evidence="11">Glutamate decarboxylase</fullName>
    </recommendedName>
</protein>
<dbReference type="eggNOG" id="KOG0629">
    <property type="taxonomic scope" value="Eukaryota"/>
</dbReference>
<dbReference type="AlphaFoldDB" id="Q0CNT9"/>
<accession>Q0CNT9</accession>
<dbReference type="InterPro" id="IPR015421">
    <property type="entry name" value="PyrdxlP-dep_Trfase_major"/>
</dbReference>
<evidence type="ECO:0000313" key="10">
    <source>
        <dbReference type="Proteomes" id="UP000007963"/>
    </source>
</evidence>
<dbReference type="GeneID" id="4320122"/>
<evidence type="ECO:0000256" key="5">
    <source>
        <dbReference type="ARBA" id="ARBA00023239"/>
    </source>
</evidence>
<dbReference type="PANTHER" id="PTHR45677:SF8">
    <property type="entry name" value="CYSTEINE SULFINIC ACID DECARBOXYLASE"/>
    <property type="match status" value="1"/>
</dbReference>
<dbReference type="OMA" id="RHATYHA"/>
<dbReference type="InterPro" id="IPR002129">
    <property type="entry name" value="PyrdxlP-dep_de-COase"/>
</dbReference>
<dbReference type="SUPFAM" id="SSF53383">
    <property type="entry name" value="PLP-dependent transferases"/>
    <property type="match status" value="1"/>
</dbReference>
<dbReference type="GO" id="GO:0016831">
    <property type="term" value="F:carboxy-lyase activity"/>
    <property type="evidence" value="ECO:0007669"/>
    <property type="project" value="UniProtKB-KW"/>
</dbReference>
<dbReference type="Proteomes" id="UP000007963">
    <property type="component" value="Unassembled WGS sequence"/>
</dbReference>
<dbReference type="RefSeq" id="XP_001213823.1">
    <property type="nucleotide sequence ID" value="XM_001213823.1"/>
</dbReference>
<feature type="region of interest" description="Disordered" evidence="8">
    <location>
        <begin position="59"/>
        <end position="91"/>
    </location>
</feature>
<evidence type="ECO:0000256" key="4">
    <source>
        <dbReference type="ARBA" id="ARBA00022898"/>
    </source>
</evidence>
<dbReference type="InterPro" id="IPR015424">
    <property type="entry name" value="PyrdxlP-dep_Trfase"/>
</dbReference>
<evidence type="ECO:0000256" key="2">
    <source>
        <dbReference type="ARBA" id="ARBA00009533"/>
    </source>
</evidence>
<dbReference type="EMBL" id="CH476599">
    <property type="protein sequence ID" value="EAU35092.1"/>
    <property type="molecule type" value="Genomic_DNA"/>
</dbReference>
<dbReference type="GO" id="GO:0019752">
    <property type="term" value="P:carboxylic acid metabolic process"/>
    <property type="evidence" value="ECO:0007669"/>
    <property type="project" value="InterPro"/>
</dbReference>
<gene>
    <name evidence="9" type="ORF">ATEG_04645</name>
</gene>
<dbReference type="Pfam" id="PF00282">
    <property type="entry name" value="Pyridoxal_deC"/>
    <property type="match status" value="1"/>
</dbReference>
<dbReference type="STRING" id="341663.Q0CNT9"/>
<dbReference type="PANTHER" id="PTHR45677">
    <property type="entry name" value="GLUTAMATE DECARBOXYLASE-RELATED"/>
    <property type="match status" value="1"/>
</dbReference>
<name>Q0CNT9_ASPTN</name>
<evidence type="ECO:0000256" key="7">
    <source>
        <dbReference type="RuleBase" id="RU000382"/>
    </source>
</evidence>
<dbReference type="VEuPathDB" id="FungiDB:ATEG_04645"/>
<sequence length="597" mass="64127">MLKIYTAYLNRLSGSADKHGRLSLGSGSGSTWAEEVKQLLSAVEDLLIPFIRAADEDPHGPALKNGLNGSDNGLNGTNGTNGAHKPPTSSLVDYKKPEELQELLQLELPMQGAGQDGLLDVLRKVLRFSVNTWHQGFLDKLYASTNAPGVAAELILAALNTNVHVYQVSPALTVIEKYTGQQLAALFGLTGPRAGGISVQGGSASNTTSIVIARNNLFPDTKSNGNGDHRFVLFTSAHGHYSIEKAAQMLGLGSSAVWAVPVDKQGRMIAAELETLVQKALRENRTPFYVNATAGTTVMGSFDPFADIAAICRRYNLWLHVDGSWGGSFVFSPRQRHKLAGAHLADSIAINPHKMLGVPVTCSFLLAADLRRFHRANTLPAGYLFHNDDDETPSGGCGGGESELAADSPEVWDLADLTLQCGRRADSLKLFLGWTYYGTAGYERQIDAACDVAAHLATLVAENPNFILVSENPPPCLQVCFYYAPGGRLLHPRGIASNESERGRANSKVTERVTHAIVSKGFMVDFAPPSGDEDAVGDGKFFRCVVNVQTTRETVENLLRAIEEVGPGIVDAMSVRNAPANFRTLGERGHGPVVHHP</sequence>
<keyword evidence="4 6" id="KW-0663">Pyridoxal phosphate</keyword>
<feature type="modified residue" description="N6-(pyridoxal phosphate)lysine" evidence="6">
    <location>
        <position position="354"/>
    </location>
</feature>
<proteinExistence type="inferred from homology"/>